<dbReference type="SUPFAM" id="SSF53383">
    <property type="entry name" value="PLP-dependent transferases"/>
    <property type="match status" value="1"/>
</dbReference>
<reference evidence="11" key="1">
    <citation type="submission" date="2022-03" db="EMBL/GenBank/DDBJ databases">
        <title>Complete genome sequence of Caldinitratiruptor microaerophilus.</title>
        <authorList>
            <person name="Mukaiyama R."/>
            <person name="Nishiyama T."/>
            <person name="Ueda K."/>
        </authorList>
    </citation>
    <scope>NUCLEOTIDE SEQUENCE</scope>
    <source>
        <strain evidence="11">JCM 16183</strain>
    </source>
</reference>
<dbReference type="GO" id="GO:0019265">
    <property type="term" value="P:glycine biosynthetic process, by transamination of glyoxylate"/>
    <property type="evidence" value="ECO:0007669"/>
    <property type="project" value="TreeGrafter"/>
</dbReference>
<evidence type="ECO:0000256" key="3">
    <source>
        <dbReference type="ARBA" id="ARBA00022576"/>
    </source>
</evidence>
<evidence type="ECO:0000259" key="10">
    <source>
        <dbReference type="Pfam" id="PF00266"/>
    </source>
</evidence>
<dbReference type="InterPro" id="IPR024169">
    <property type="entry name" value="SP_NH2Trfase/AEP_transaminase"/>
</dbReference>
<evidence type="ECO:0000256" key="4">
    <source>
        <dbReference type="ARBA" id="ARBA00022679"/>
    </source>
</evidence>
<gene>
    <name evidence="11" type="ORF">caldi_29720</name>
</gene>
<evidence type="ECO:0000256" key="1">
    <source>
        <dbReference type="ARBA" id="ARBA00001933"/>
    </source>
</evidence>
<evidence type="ECO:0000256" key="5">
    <source>
        <dbReference type="ARBA" id="ARBA00022898"/>
    </source>
</evidence>
<sequence length="396" mass="42628">MLEEKYLLMLPGPTPVPPPVALAQAMPMMNHRGEAFTALFREITAGLQRVFRTRQPVLVLPGSGTGGFETALQNFVAPGEKVLAVVTGAFGDRWAKGARALGYEVERLDVEWGRAADPGELRERLAAGRDRPIRAVLLTHNETSTGVTNPIRELAQVAREHGALVMVDSVSGLGALPIEMDEWGLDVVLTGAQKALMCPPGLTLLAASPRAWEASDRNPGPRFYFDLRPYRDGYEKASLPYTPALALLYALRESLRLIEREGLEAAWARHRLLGRMTRAGVRAMGLELLVRDDRFASDSVTAVKAPPGLSPSAIRRTARERFGVILAGGQGPLSETVFRIGHLGYVVPGDVVQALAAVEGALALHGLPVELGRAAAAAEAVWLDALREQAPAPART</sequence>
<dbReference type="Gene3D" id="3.90.1150.10">
    <property type="entry name" value="Aspartate Aminotransferase, domain 1"/>
    <property type="match status" value="1"/>
</dbReference>
<keyword evidence="5 7" id="KW-0663">Pyridoxal phosphate</keyword>
<dbReference type="InterPro" id="IPR000192">
    <property type="entry name" value="Aminotrans_V_dom"/>
</dbReference>
<evidence type="ECO:0000313" key="12">
    <source>
        <dbReference type="Proteomes" id="UP001163687"/>
    </source>
</evidence>
<dbReference type="GO" id="GO:0004760">
    <property type="term" value="F:L-serine-pyruvate transaminase activity"/>
    <property type="evidence" value="ECO:0007669"/>
    <property type="project" value="TreeGrafter"/>
</dbReference>
<dbReference type="GO" id="GO:0008453">
    <property type="term" value="F:alanine-glyoxylate transaminase activity"/>
    <property type="evidence" value="ECO:0007669"/>
    <property type="project" value="TreeGrafter"/>
</dbReference>
<dbReference type="PANTHER" id="PTHR21152:SF40">
    <property type="entry name" value="ALANINE--GLYOXYLATE AMINOTRANSFERASE"/>
    <property type="match status" value="1"/>
</dbReference>
<keyword evidence="12" id="KW-1185">Reference proteome</keyword>
<dbReference type="RefSeq" id="WP_264842509.1">
    <property type="nucleotide sequence ID" value="NZ_AP025628.1"/>
</dbReference>
<evidence type="ECO:0000256" key="2">
    <source>
        <dbReference type="ARBA" id="ARBA00009236"/>
    </source>
</evidence>
<keyword evidence="4" id="KW-0808">Transferase</keyword>
<dbReference type="KEGG" id="cmic:caldi_29720"/>
<organism evidence="11 12">
    <name type="scientific">Caldinitratiruptor microaerophilus</name>
    <dbReference type="NCBI Taxonomy" id="671077"/>
    <lineage>
        <taxon>Bacteria</taxon>
        <taxon>Bacillati</taxon>
        <taxon>Bacillota</taxon>
        <taxon>Clostridia</taxon>
        <taxon>Eubacteriales</taxon>
        <taxon>Symbiobacteriaceae</taxon>
        <taxon>Caldinitratiruptor</taxon>
    </lineage>
</organism>
<dbReference type="InterPro" id="IPR015421">
    <property type="entry name" value="PyrdxlP-dep_Trfase_major"/>
</dbReference>
<dbReference type="PANTHER" id="PTHR21152">
    <property type="entry name" value="AMINOTRANSFERASE CLASS V"/>
    <property type="match status" value="1"/>
</dbReference>
<dbReference type="Proteomes" id="UP001163687">
    <property type="component" value="Chromosome"/>
</dbReference>
<dbReference type="PROSITE" id="PS00595">
    <property type="entry name" value="AA_TRANSFER_CLASS_5"/>
    <property type="match status" value="1"/>
</dbReference>
<accession>A0AA35CMJ2</accession>
<dbReference type="InterPro" id="IPR015422">
    <property type="entry name" value="PyrdxlP-dep_Trfase_small"/>
</dbReference>
<feature type="modified residue" description="N6-(pyridoxal phosphate)lysine" evidence="7">
    <location>
        <position position="194"/>
    </location>
</feature>
<comment type="cofactor">
    <cofactor evidence="1 7 9">
        <name>pyridoxal 5'-phosphate</name>
        <dbReference type="ChEBI" id="CHEBI:597326"/>
    </cofactor>
</comment>
<evidence type="ECO:0000256" key="9">
    <source>
        <dbReference type="RuleBase" id="RU004504"/>
    </source>
</evidence>
<dbReference type="Gene3D" id="3.40.640.10">
    <property type="entry name" value="Type I PLP-dependent aspartate aminotransferase-like (Major domain)"/>
    <property type="match status" value="1"/>
</dbReference>
<name>A0AA35CMJ2_9FIRM</name>
<dbReference type="FunFam" id="3.90.1150.10:FF:000031">
    <property type="entry name" value="Serine--glyoxylate aminotransferase"/>
    <property type="match status" value="1"/>
</dbReference>
<dbReference type="EMBL" id="AP025628">
    <property type="protein sequence ID" value="BDG61882.1"/>
    <property type="molecule type" value="Genomic_DNA"/>
</dbReference>
<feature type="domain" description="Aminotransferase class V" evidence="10">
    <location>
        <begin position="25"/>
        <end position="329"/>
    </location>
</feature>
<evidence type="ECO:0000256" key="8">
    <source>
        <dbReference type="RuleBase" id="RU004075"/>
    </source>
</evidence>
<evidence type="ECO:0000256" key="7">
    <source>
        <dbReference type="PIRSR" id="PIRSR000524-50"/>
    </source>
</evidence>
<evidence type="ECO:0000313" key="11">
    <source>
        <dbReference type="EMBL" id="BDG61882.1"/>
    </source>
</evidence>
<dbReference type="InterPro" id="IPR020578">
    <property type="entry name" value="Aminotrans_V_PyrdxlP_BS"/>
</dbReference>
<dbReference type="AlphaFoldDB" id="A0AA35CMJ2"/>
<feature type="binding site" evidence="6">
    <location>
        <position position="339"/>
    </location>
    <ligand>
        <name>substrate</name>
    </ligand>
</feature>
<keyword evidence="3 11" id="KW-0032">Aminotransferase</keyword>
<dbReference type="PIRSF" id="PIRSF000524">
    <property type="entry name" value="SPT"/>
    <property type="match status" value="1"/>
</dbReference>
<dbReference type="Pfam" id="PF00266">
    <property type="entry name" value="Aminotran_5"/>
    <property type="match status" value="1"/>
</dbReference>
<protein>
    <submittedName>
        <fullName evidence="11">Class V aminotransferase</fullName>
    </submittedName>
</protein>
<dbReference type="FunFam" id="3.40.640.10:FF:000027">
    <property type="entry name" value="Serine--pyruvate aminotransferase, mitochondrial"/>
    <property type="match status" value="1"/>
</dbReference>
<comment type="similarity">
    <text evidence="2 8">Belongs to the class-V pyridoxal-phosphate-dependent aminotransferase family.</text>
</comment>
<dbReference type="InterPro" id="IPR015424">
    <property type="entry name" value="PyrdxlP-dep_Trfase"/>
</dbReference>
<evidence type="ECO:0000256" key="6">
    <source>
        <dbReference type="PIRSR" id="PIRSR000524-1"/>
    </source>
</evidence>
<proteinExistence type="inferred from homology"/>